<dbReference type="AlphaFoldDB" id="A0A1G8DY21"/>
<dbReference type="CDD" id="cd01012">
    <property type="entry name" value="YcaC_related"/>
    <property type="match status" value="1"/>
</dbReference>
<dbReference type="InterPro" id="IPR000868">
    <property type="entry name" value="Isochorismatase-like_dom"/>
</dbReference>
<name>A0A1G8DY21_9PSED</name>
<dbReference type="PANTHER" id="PTHR14119">
    <property type="entry name" value="HYDROLASE"/>
    <property type="match status" value="1"/>
</dbReference>
<keyword evidence="3" id="KW-1185">Reference proteome</keyword>
<protein>
    <submittedName>
        <fullName evidence="2">Nicotinamidase-related amidase</fullName>
    </submittedName>
</protein>
<feature type="domain" description="Isochorismatase-like" evidence="1">
    <location>
        <begin position="8"/>
        <end position="156"/>
    </location>
</feature>
<dbReference type="EMBL" id="FNDS01000002">
    <property type="protein sequence ID" value="SDH62465.1"/>
    <property type="molecule type" value="Genomic_DNA"/>
</dbReference>
<dbReference type="Proteomes" id="UP000199636">
    <property type="component" value="Unassembled WGS sequence"/>
</dbReference>
<dbReference type="Pfam" id="PF00857">
    <property type="entry name" value="Isochorismatase"/>
    <property type="match status" value="1"/>
</dbReference>
<dbReference type="PANTHER" id="PTHR14119:SF3">
    <property type="entry name" value="ISOCHORISMATASE DOMAIN-CONTAINING PROTEIN 2"/>
    <property type="match status" value="1"/>
</dbReference>
<proteinExistence type="predicted"/>
<dbReference type="Gene3D" id="3.40.50.850">
    <property type="entry name" value="Isochorismatase-like"/>
    <property type="match status" value="1"/>
</dbReference>
<evidence type="ECO:0000313" key="3">
    <source>
        <dbReference type="Proteomes" id="UP000199636"/>
    </source>
</evidence>
<dbReference type="InterPro" id="IPR050993">
    <property type="entry name" value="Isochorismatase_domain"/>
</dbReference>
<accession>A0A1G8DY21</accession>
<dbReference type="OrthoDB" id="9796958at2"/>
<dbReference type="RefSeq" id="WP_090261490.1">
    <property type="nucleotide sequence ID" value="NZ_FNDS01000002.1"/>
</dbReference>
<dbReference type="STRING" id="428992.SAMN05216272_102225"/>
<reference evidence="3" key="1">
    <citation type="submission" date="2016-10" db="EMBL/GenBank/DDBJ databases">
        <authorList>
            <person name="Varghese N."/>
            <person name="Submissions S."/>
        </authorList>
    </citation>
    <scope>NUCLEOTIDE SEQUENCE [LARGE SCALE GENOMIC DNA]</scope>
    <source>
        <strain evidence="3">CCM 7469</strain>
    </source>
</reference>
<evidence type="ECO:0000259" key="1">
    <source>
        <dbReference type="Pfam" id="PF00857"/>
    </source>
</evidence>
<evidence type="ECO:0000313" key="2">
    <source>
        <dbReference type="EMBL" id="SDH62465.1"/>
    </source>
</evidence>
<gene>
    <name evidence="2" type="ORF">SAMN05216272_102225</name>
</gene>
<dbReference type="InterPro" id="IPR036380">
    <property type="entry name" value="Isochorismatase-like_sf"/>
</dbReference>
<dbReference type="SUPFAM" id="SSF52499">
    <property type="entry name" value="Isochorismatase-like hydrolases"/>
    <property type="match status" value="1"/>
</dbReference>
<organism evidence="2 3">
    <name type="scientific">Pseudomonas panipatensis</name>
    <dbReference type="NCBI Taxonomy" id="428992"/>
    <lineage>
        <taxon>Bacteria</taxon>
        <taxon>Pseudomonadati</taxon>
        <taxon>Pseudomonadota</taxon>
        <taxon>Gammaproteobacteria</taxon>
        <taxon>Pseudomonadales</taxon>
        <taxon>Pseudomonadaceae</taxon>
        <taxon>Pseudomonas</taxon>
    </lineage>
</organism>
<sequence>MLIRADDSALLIVDIQERLYPAIDQAEAMLAHSVWLLAVAQRIGVPVLATEQYSKGLGPTLGALRERLPATAIVEKIAFSALADPGLLQMPGGERRQFVVCGSEAHVCVLQTVLGLLALGREVFVVAEAVGSRRAEDKALALQRMAQAGAVIVNREMVAFEWLERAGSELFRAVSREFIR</sequence>